<feature type="transmembrane region" description="Helical" evidence="1">
    <location>
        <begin position="12"/>
        <end position="30"/>
    </location>
</feature>
<keyword evidence="1" id="KW-1133">Transmembrane helix</keyword>
<keyword evidence="1" id="KW-0812">Transmembrane</keyword>
<name>A0A9P4QEA6_9PEZI</name>
<accession>A0A9P4QEA6</accession>
<gene>
    <name evidence="2" type="ORF">K431DRAFT_133977</name>
</gene>
<organism evidence="2 3">
    <name type="scientific">Polychaeton citri CBS 116435</name>
    <dbReference type="NCBI Taxonomy" id="1314669"/>
    <lineage>
        <taxon>Eukaryota</taxon>
        <taxon>Fungi</taxon>
        <taxon>Dikarya</taxon>
        <taxon>Ascomycota</taxon>
        <taxon>Pezizomycotina</taxon>
        <taxon>Dothideomycetes</taxon>
        <taxon>Dothideomycetidae</taxon>
        <taxon>Capnodiales</taxon>
        <taxon>Capnodiaceae</taxon>
        <taxon>Polychaeton</taxon>
    </lineage>
</organism>
<keyword evidence="1" id="KW-0472">Membrane</keyword>
<keyword evidence="3" id="KW-1185">Reference proteome</keyword>
<evidence type="ECO:0000313" key="2">
    <source>
        <dbReference type="EMBL" id="KAF2724839.1"/>
    </source>
</evidence>
<dbReference type="AlphaFoldDB" id="A0A9P4QEA6"/>
<dbReference type="Proteomes" id="UP000799441">
    <property type="component" value="Unassembled WGS sequence"/>
</dbReference>
<dbReference type="EMBL" id="MU003770">
    <property type="protein sequence ID" value="KAF2724839.1"/>
    <property type="molecule type" value="Genomic_DNA"/>
</dbReference>
<protein>
    <submittedName>
        <fullName evidence="2">Uncharacterized protein</fullName>
    </submittedName>
</protein>
<evidence type="ECO:0000313" key="3">
    <source>
        <dbReference type="Proteomes" id="UP000799441"/>
    </source>
</evidence>
<proteinExistence type="predicted"/>
<reference evidence="2" key="1">
    <citation type="journal article" date="2020" name="Stud. Mycol.">
        <title>101 Dothideomycetes genomes: a test case for predicting lifestyles and emergence of pathogens.</title>
        <authorList>
            <person name="Haridas S."/>
            <person name="Albert R."/>
            <person name="Binder M."/>
            <person name="Bloem J."/>
            <person name="Labutti K."/>
            <person name="Salamov A."/>
            <person name="Andreopoulos B."/>
            <person name="Baker S."/>
            <person name="Barry K."/>
            <person name="Bills G."/>
            <person name="Bluhm B."/>
            <person name="Cannon C."/>
            <person name="Castanera R."/>
            <person name="Culley D."/>
            <person name="Daum C."/>
            <person name="Ezra D."/>
            <person name="Gonzalez J."/>
            <person name="Henrissat B."/>
            <person name="Kuo A."/>
            <person name="Liang C."/>
            <person name="Lipzen A."/>
            <person name="Lutzoni F."/>
            <person name="Magnuson J."/>
            <person name="Mondo S."/>
            <person name="Nolan M."/>
            <person name="Ohm R."/>
            <person name="Pangilinan J."/>
            <person name="Park H.-J."/>
            <person name="Ramirez L."/>
            <person name="Alfaro M."/>
            <person name="Sun H."/>
            <person name="Tritt A."/>
            <person name="Yoshinaga Y."/>
            <person name="Zwiers L.-H."/>
            <person name="Turgeon B."/>
            <person name="Goodwin S."/>
            <person name="Spatafora J."/>
            <person name="Crous P."/>
            <person name="Grigoriev I."/>
        </authorList>
    </citation>
    <scope>NUCLEOTIDE SEQUENCE</scope>
    <source>
        <strain evidence="2">CBS 116435</strain>
    </source>
</reference>
<sequence length="149" mass="16768">MQDYLHSGRSYVPAISSALTLGATFIVQVISSRLSWLPPPYKFCGHHKRVFPSQLWQVWLAIAGHGNAQGFETGNEQVNVPLTTTCTSPFSHLFLSHRQSLLMQLFSTNKVSDLATVITPWCSTKVEMSSPIQLVCLQKRYANRTFRNI</sequence>
<comment type="caution">
    <text evidence="2">The sequence shown here is derived from an EMBL/GenBank/DDBJ whole genome shotgun (WGS) entry which is preliminary data.</text>
</comment>
<evidence type="ECO:0000256" key="1">
    <source>
        <dbReference type="SAM" id="Phobius"/>
    </source>
</evidence>